<dbReference type="RefSeq" id="YP_010032371.1">
    <property type="nucleotide sequence ID" value="NC_053868.1"/>
</dbReference>
<sequence>MCAFIQFIKGSNEIAIPRINLTRSLDDSTGTATFLFDNNLNLLSEEINRDEKEITGMYLIDDEGILITKDVITKFIQGGPMLIQAIYIIKSPVEWNRFMRFMERYVKKNGLIFK</sequence>
<comment type="subcellular location">
    <subcellularLocation>
        <location evidence="1">Membrane</location>
        <topology evidence="1">Peripheral membrane protein</topology>
    </subcellularLocation>
    <subcellularLocation>
        <location evidence="5">Plastid</location>
        <location evidence="5">Chloroplast thylakoid membrane</location>
        <topology evidence="5">Peripheral membrane protein</topology>
        <orientation evidence="5">Stromal side</orientation>
    </subcellularLocation>
</comment>
<organism evidence="7">
    <name type="scientific">Schizocladia ischiensis</name>
    <dbReference type="NCBI Taxonomy" id="196139"/>
    <lineage>
        <taxon>Eukaryota</taxon>
        <taxon>Sar</taxon>
        <taxon>Stramenopiles</taxon>
        <taxon>Ochrophyta</taxon>
        <taxon>PX clade</taxon>
        <taxon>Schizocladiophyceae</taxon>
        <taxon>Schizocladiales</taxon>
        <taxon>Schizocladiaceae</taxon>
        <taxon>Schizocladia</taxon>
    </lineage>
</organism>
<keyword evidence="4 5" id="KW-0604">Photosystem II</keyword>
<gene>
    <name evidence="5 7" type="primary">psbW</name>
    <name evidence="5" type="synonym">psb28</name>
</gene>
<dbReference type="HAMAP" id="MF_01370">
    <property type="entry name" value="PSII_Psb28"/>
    <property type="match status" value="1"/>
</dbReference>
<dbReference type="GO" id="GO:0009535">
    <property type="term" value="C:chloroplast thylakoid membrane"/>
    <property type="evidence" value="ECO:0007669"/>
    <property type="project" value="UniProtKB-SubCell"/>
</dbReference>
<geneLocation type="chloroplast" evidence="7"/>
<evidence type="ECO:0000256" key="3">
    <source>
        <dbReference type="ARBA" id="ARBA00023136"/>
    </source>
</evidence>
<comment type="similarity">
    <text evidence="5 6">Belongs to the Psb28 family.</text>
</comment>
<dbReference type="GeneID" id="63377868"/>
<dbReference type="GO" id="GO:0015979">
    <property type="term" value="P:photosynthesis"/>
    <property type="evidence" value="ECO:0007669"/>
    <property type="project" value="UniProtKB-UniRule"/>
</dbReference>
<dbReference type="GO" id="GO:0009523">
    <property type="term" value="C:photosystem II"/>
    <property type="evidence" value="ECO:0007669"/>
    <property type="project" value="UniProtKB-KW"/>
</dbReference>
<reference evidence="7" key="1">
    <citation type="submission" date="2020-03" db="EMBL/GenBank/DDBJ databases">
        <title>Schizocladia ischiensis organellar genomes: estimating the origin of multicellularity in heterokonts and the emergence of shallow ocean ecosystems.</title>
        <authorList>
            <person name="Phillips N.E."/>
            <person name="Braun E.L."/>
            <person name="Boore J."/>
            <person name="Cheda B."/>
            <person name="Salomon M.P."/>
        </authorList>
    </citation>
    <scope>NUCLEOTIDE SEQUENCE</scope>
</reference>
<evidence type="ECO:0000256" key="5">
    <source>
        <dbReference type="HAMAP-Rule" id="MF_01370"/>
    </source>
</evidence>
<evidence type="ECO:0000256" key="4">
    <source>
        <dbReference type="ARBA" id="ARBA00023276"/>
    </source>
</evidence>
<dbReference type="NCBIfam" id="TIGR03047">
    <property type="entry name" value="PS_II_psb28"/>
    <property type="match status" value="1"/>
</dbReference>
<keyword evidence="3 5" id="KW-0472">Membrane</keyword>
<keyword evidence="2 5" id="KW-0602">Photosynthesis</keyword>
<dbReference type="Gene3D" id="2.40.30.220">
    <property type="entry name" value="Photosystem II Psb28"/>
    <property type="match status" value="1"/>
</dbReference>
<dbReference type="PANTHER" id="PTHR34963:SF2">
    <property type="entry name" value="PHOTOSYSTEM II REACTION CENTER PSB28 PROTEIN, CHLOROPLASTIC"/>
    <property type="match status" value="1"/>
</dbReference>
<dbReference type="EMBL" id="MT226925">
    <property type="protein sequence ID" value="QOW07578.1"/>
    <property type="molecule type" value="Genomic_DNA"/>
</dbReference>
<proteinExistence type="inferred from homology"/>
<evidence type="ECO:0000313" key="7">
    <source>
        <dbReference type="EMBL" id="QOW07578.1"/>
    </source>
</evidence>
<accession>A0A7S6ZPD4</accession>
<evidence type="ECO:0000256" key="1">
    <source>
        <dbReference type="ARBA" id="ARBA00004170"/>
    </source>
</evidence>
<keyword evidence="5" id="KW-0793">Thylakoid</keyword>
<name>A0A7S6ZPD4_9STRA</name>
<dbReference type="PANTHER" id="PTHR34963">
    <property type="match status" value="1"/>
</dbReference>
<dbReference type="Pfam" id="PF03912">
    <property type="entry name" value="Psb28"/>
    <property type="match status" value="1"/>
</dbReference>
<comment type="subunit">
    <text evidence="5">Part of the photosystem II complex.</text>
</comment>
<dbReference type="AlphaFoldDB" id="A0A7S6ZPD4"/>
<keyword evidence="7" id="KW-0934">Plastid</keyword>
<dbReference type="InterPro" id="IPR005610">
    <property type="entry name" value="PSII_Psb28_class-1"/>
</dbReference>
<dbReference type="InterPro" id="IPR038676">
    <property type="entry name" value="Psb28_c1_sf"/>
</dbReference>
<evidence type="ECO:0000256" key="2">
    <source>
        <dbReference type="ARBA" id="ARBA00022531"/>
    </source>
</evidence>
<evidence type="ECO:0000256" key="6">
    <source>
        <dbReference type="RuleBase" id="RU003509"/>
    </source>
</evidence>
<keyword evidence="7" id="KW-0150">Chloroplast</keyword>
<protein>
    <recommendedName>
        <fullName evidence="5 6">Photosystem II reaction center Psb28 protein</fullName>
    </recommendedName>
    <alternativeName>
        <fullName evidence="5">Photosystem II 13 kDa protein</fullName>
    </alternativeName>
    <alternativeName>
        <fullName evidence="5">Photosystem II reaction center W protein</fullName>
    </alternativeName>
</protein>